<dbReference type="PROSITE" id="PS51257">
    <property type="entry name" value="PROKAR_LIPOPROTEIN"/>
    <property type="match status" value="1"/>
</dbReference>
<reference evidence="1" key="1">
    <citation type="submission" date="2011-01" db="EMBL/GenBank/DDBJ databases">
        <title>Evolutionary Significance of Chromosomal Super-Integrons in Vibrio vulnificus Strains.</title>
        <authorList>
            <person name="Shu H.Y."/>
            <person name="Wu K.M."/>
            <person name="Liu T.T."/>
            <person name="Liu Y.M."/>
            <person name="Liao T.L."/>
            <person name="Hor L.I."/>
            <person name="Tsai S.F."/>
            <person name="Chen C.Y."/>
        </authorList>
    </citation>
    <scope>NUCLEOTIDE SEQUENCE</scope>
    <source>
        <strain evidence="1">CECT4999</strain>
    </source>
</reference>
<name>A0A6S4Q7K7_VIBVL</name>
<organism evidence="1">
    <name type="scientific">Vibrio vulnificus</name>
    <dbReference type="NCBI Taxonomy" id="672"/>
    <lineage>
        <taxon>Bacteria</taxon>
        <taxon>Pseudomonadati</taxon>
        <taxon>Pseudomonadota</taxon>
        <taxon>Gammaproteobacteria</taxon>
        <taxon>Vibrionales</taxon>
        <taxon>Vibrionaceae</taxon>
        <taxon>Vibrio</taxon>
    </lineage>
</organism>
<protein>
    <submittedName>
        <fullName evidence="1">Uncharacterized protein</fullName>
    </submittedName>
</protein>
<dbReference type="AlphaFoldDB" id="A0A6S4Q7K7"/>
<sequence length="51" mass="5768">MSIFTLKLVVYSSRKTGKVLCLPQSFLALACCQFSGRKVWKGQVYRAFCTC</sequence>
<accession>A0A6S4Q7K7</accession>
<evidence type="ECO:0000313" key="1">
    <source>
        <dbReference type="EMBL" id="BBE38707.1"/>
    </source>
</evidence>
<dbReference type="EMBL" id="AB609751">
    <property type="protein sequence ID" value="BBE38707.1"/>
    <property type="molecule type" value="Genomic_DNA"/>
</dbReference>
<proteinExistence type="predicted"/>